<comment type="caution">
    <text evidence="1">The sequence shown here is derived from an EMBL/GenBank/DDBJ whole genome shotgun (WGS) entry which is preliminary data.</text>
</comment>
<gene>
    <name evidence="1" type="ORF">GUJ93_ZPchr0004g38624</name>
</gene>
<name>A0A8J5VNK0_ZIZPA</name>
<keyword evidence="2" id="KW-1185">Reference proteome</keyword>
<protein>
    <submittedName>
        <fullName evidence="1">Uncharacterized protein</fullName>
    </submittedName>
</protein>
<organism evidence="1 2">
    <name type="scientific">Zizania palustris</name>
    <name type="common">Northern wild rice</name>
    <dbReference type="NCBI Taxonomy" id="103762"/>
    <lineage>
        <taxon>Eukaryota</taxon>
        <taxon>Viridiplantae</taxon>
        <taxon>Streptophyta</taxon>
        <taxon>Embryophyta</taxon>
        <taxon>Tracheophyta</taxon>
        <taxon>Spermatophyta</taxon>
        <taxon>Magnoliopsida</taxon>
        <taxon>Liliopsida</taxon>
        <taxon>Poales</taxon>
        <taxon>Poaceae</taxon>
        <taxon>BOP clade</taxon>
        <taxon>Oryzoideae</taxon>
        <taxon>Oryzeae</taxon>
        <taxon>Zizaniinae</taxon>
        <taxon>Zizania</taxon>
    </lineage>
</organism>
<dbReference type="AlphaFoldDB" id="A0A8J5VNK0"/>
<dbReference type="Proteomes" id="UP000729402">
    <property type="component" value="Unassembled WGS sequence"/>
</dbReference>
<accession>A0A8J5VNK0</accession>
<sequence>MSVDILARWFKAFYYDFISDPESEAIFLACISPCLLPINFMPYLVAALDQLADDLDHAQPTLTIRDTMDFVIGADTPEVIIADPDMLADASIIITPARASMSEGVPVVIETITEVPLDDGSHRGRFTQPSGGYGGGRYRCLYYRRCRTVSYPC</sequence>
<reference evidence="1" key="2">
    <citation type="submission" date="2021-02" db="EMBL/GenBank/DDBJ databases">
        <authorList>
            <person name="Kimball J.A."/>
            <person name="Haas M.W."/>
            <person name="Macchietto M."/>
            <person name="Kono T."/>
            <person name="Duquette J."/>
            <person name="Shao M."/>
        </authorList>
    </citation>
    <scope>NUCLEOTIDE SEQUENCE</scope>
    <source>
        <tissue evidence="1">Fresh leaf tissue</tissue>
    </source>
</reference>
<proteinExistence type="predicted"/>
<evidence type="ECO:0000313" key="1">
    <source>
        <dbReference type="EMBL" id="KAG8065026.1"/>
    </source>
</evidence>
<reference evidence="1" key="1">
    <citation type="journal article" date="2021" name="bioRxiv">
        <title>Whole Genome Assembly and Annotation of Northern Wild Rice, Zizania palustris L., Supports a Whole Genome Duplication in the Zizania Genus.</title>
        <authorList>
            <person name="Haas M."/>
            <person name="Kono T."/>
            <person name="Macchietto M."/>
            <person name="Millas R."/>
            <person name="McGilp L."/>
            <person name="Shao M."/>
            <person name="Duquette J."/>
            <person name="Hirsch C.N."/>
            <person name="Kimball J."/>
        </authorList>
    </citation>
    <scope>NUCLEOTIDE SEQUENCE</scope>
    <source>
        <tissue evidence="1">Fresh leaf tissue</tissue>
    </source>
</reference>
<dbReference type="EMBL" id="JAAALK010000285">
    <property type="protein sequence ID" value="KAG8065026.1"/>
    <property type="molecule type" value="Genomic_DNA"/>
</dbReference>
<evidence type="ECO:0000313" key="2">
    <source>
        <dbReference type="Proteomes" id="UP000729402"/>
    </source>
</evidence>